<accession>A0A0F9JDI5</accession>
<gene>
    <name evidence="1" type="ORF">LCGC14_1468830</name>
</gene>
<reference evidence="1" key="1">
    <citation type="journal article" date="2015" name="Nature">
        <title>Complex archaea that bridge the gap between prokaryotes and eukaryotes.</title>
        <authorList>
            <person name="Spang A."/>
            <person name="Saw J.H."/>
            <person name="Jorgensen S.L."/>
            <person name="Zaremba-Niedzwiedzka K."/>
            <person name="Martijn J."/>
            <person name="Lind A.E."/>
            <person name="van Eijk R."/>
            <person name="Schleper C."/>
            <person name="Guy L."/>
            <person name="Ettema T.J."/>
        </authorList>
    </citation>
    <scope>NUCLEOTIDE SEQUENCE</scope>
</reference>
<sequence length="182" mass="21397">MVCLKEIECYLIKHPSVKESYEDIYKEIYKEIQLLHTSLLESKYGIEGSEDMAIPPASLYLRGISEHLGFFEFKIDNNGVGIIMDSYKLRGNYTLNDKLEIIRISEDEMLENRIKDDIIDFWKKILLKYFQNQTAIINDDNFEEHELLVYDEGEFTSVEKDDFANGSLYYLSDILKGYQDPF</sequence>
<protein>
    <submittedName>
        <fullName evidence="1">Uncharacterized protein</fullName>
    </submittedName>
</protein>
<comment type="caution">
    <text evidence="1">The sequence shown here is derived from an EMBL/GenBank/DDBJ whole genome shotgun (WGS) entry which is preliminary data.</text>
</comment>
<organism evidence="1">
    <name type="scientific">marine sediment metagenome</name>
    <dbReference type="NCBI Taxonomy" id="412755"/>
    <lineage>
        <taxon>unclassified sequences</taxon>
        <taxon>metagenomes</taxon>
        <taxon>ecological metagenomes</taxon>
    </lineage>
</organism>
<evidence type="ECO:0000313" key="1">
    <source>
        <dbReference type="EMBL" id="KKM67668.1"/>
    </source>
</evidence>
<proteinExistence type="predicted"/>
<dbReference type="AlphaFoldDB" id="A0A0F9JDI5"/>
<dbReference type="EMBL" id="LAZR01010308">
    <property type="protein sequence ID" value="KKM67668.1"/>
    <property type="molecule type" value="Genomic_DNA"/>
</dbReference>
<name>A0A0F9JDI5_9ZZZZ</name>